<dbReference type="Proteomes" id="UP000249518">
    <property type="component" value="Unassembled WGS sequence"/>
</dbReference>
<organism evidence="2 3">
    <name type="scientific">Flavobacterium lacus</name>
    <dbReference type="NCBI Taxonomy" id="1353778"/>
    <lineage>
        <taxon>Bacteria</taxon>
        <taxon>Pseudomonadati</taxon>
        <taxon>Bacteroidota</taxon>
        <taxon>Flavobacteriia</taxon>
        <taxon>Flavobacteriales</taxon>
        <taxon>Flavobacteriaceae</taxon>
        <taxon>Flavobacterium</taxon>
    </lineage>
</organism>
<keyword evidence="1" id="KW-0732">Signal</keyword>
<feature type="signal peptide" evidence="1">
    <location>
        <begin position="1"/>
        <end position="19"/>
    </location>
</feature>
<reference evidence="2 3" key="1">
    <citation type="submission" date="2018-06" db="EMBL/GenBank/DDBJ databases">
        <title>Genomic Encyclopedia of Type Strains, Phase III (KMG-III): the genomes of soil and plant-associated and newly described type strains.</title>
        <authorList>
            <person name="Whitman W."/>
        </authorList>
    </citation>
    <scope>NUCLEOTIDE SEQUENCE [LARGE SCALE GENOMIC DNA]</scope>
    <source>
        <strain evidence="2 3">CGMCC 1.12504</strain>
    </source>
</reference>
<dbReference type="Pfam" id="PF11138">
    <property type="entry name" value="DUF2911"/>
    <property type="match status" value="1"/>
</dbReference>
<sequence>MKKIVLAALFFVASFTLSAQVKTPAASPRANFEQIVGLTDIEIDYGRPSAKGRAVFGDLVPFGKMWRTGANQNSMITFGDDVTVDGKTLKKGKYALFVTPKADNWEVVFYTDTENWGTPEKFDEAKVAARVNVKPETLNRHVETFTISLNNVDNDFAHLEFSWEKTVAAVKFEVPTKKTAMANIDKVLAGPAASDFFASAQYYYQSNGDINKALEYVNKATEMTAAKGTPFWYNRLKSQIQAKAGDKKGAIETAKVSLEAAEKVGNADYVKMNKESIAEWSKK</sequence>
<dbReference type="OrthoDB" id="187854at2"/>
<evidence type="ECO:0000256" key="1">
    <source>
        <dbReference type="SAM" id="SignalP"/>
    </source>
</evidence>
<evidence type="ECO:0000313" key="3">
    <source>
        <dbReference type="Proteomes" id="UP000249518"/>
    </source>
</evidence>
<accession>A0A328WRB6</accession>
<name>A0A328WRB6_9FLAO</name>
<proteinExistence type="predicted"/>
<protein>
    <recommendedName>
        <fullName evidence="4">DUF2911 family protein</fullName>
    </recommendedName>
</protein>
<dbReference type="RefSeq" id="WP_112086878.1">
    <property type="nucleotide sequence ID" value="NZ_QLSV01000013.1"/>
</dbReference>
<comment type="caution">
    <text evidence="2">The sequence shown here is derived from an EMBL/GenBank/DDBJ whole genome shotgun (WGS) entry which is preliminary data.</text>
</comment>
<feature type="chain" id="PRO_5016420192" description="DUF2911 family protein" evidence="1">
    <location>
        <begin position="20"/>
        <end position="283"/>
    </location>
</feature>
<keyword evidence="3" id="KW-1185">Reference proteome</keyword>
<dbReference type="EMBL" id="QLSV01000013">
    <property type="protein sequence ID" value="RAR46967.1"/>
    <property type="molecule type" value="Genomic_DNA"/>
</dbReference>
<dbReference type="AlphaFoldDB" id="A0A328WRB6"/>
<evidence type="ECO:0000313" key="2">
    <source>
        <dbReference type="EMBL" id="RAR46967.1"/>
    </source>
</evidence>
<gene>
    <name evidence="2" type="ORF">B0I10_11383</name>
</gene>
<dbReference type="InterPro" id="IPR021314">
    <property type="entry name" value="DUF2911"/>
</dbReference>
<evidence type="ECO:0008006" key="4">
    <source>
        <dbReference type="Google" id="ProtNLM"/>
    </source>
</evidence>